<sequence>MQIYAGGKRWVGIVTRSAGAPVFAWPSAWKETDCLEKHVQSTAHTQTCQTGHQAALVTARLLLLNIVLLLWLLLVVSSLRVPIATLRRRTTVALLRVAAVALLMVATT</sequence>
<keyword evidence="1" id="KW-1133">Transmembrane helix</keyword>
<protein>
    <submittedName>
        <fullName evidence="2">Uncharacterized protein</fullName>
    </submittedName>
</protein>
<feature type="transmembrane region" description="Helical" evidence="1">
    <location>
        <begin position="61"/>
        <end position="79"/>
    </location>
</feature>
<evidence type="ECO:0000313" key="2">
    <source>
        <dbReference type="EMBL" id="KNE02689.1"/>
    </source>
</evidence>
<organism evidence="2 3">
    <name type="scientific">Candidozyma auris</name>
    <name type="common">Yeast</name>
    <name type="synonym">Candida auris</name>
    <dbReference type="NCBI Taxonomy" id="498019"/>
    <lineage>
        <taxon>Eukaryota</taxon>
        <taxon>Fungi</taxon>
        <taxon>Dikarya</taxon>
        <taxon>Ascomycota</taxon>
        <taxon>Saccharomycotina</taxon>
        <taxon>Pichiomycetes</taxon>
        <taxon>Metschnikowiaceae</taxon>
        <taxon>Candidozyma</taxon>
    </lineage>
</organism>
<dbReference type="EMBL" id="LGST01000002">
    <property type="protein sequence ID" value="KNE02689.1"/>
    <property type="molecule type" value="Genomic_DNA"/>
</dbReference>
<reference evidence="3" key="1">
    <citation type="journal article" date="2015" name="BMC Genomics">
        <title>Draft genome of a commonly misdiagnosed multidrug resistant pathogen Candida auris.</title>
        <authorList>
            <person name="Chatterjee S."/>
            <person name="Alampalli S.V."/>
            <person name="Nageshan R.K."/>
            <person name="Chettiar S.T."/>
            <person name="Joshi S."/>
            <person name="Tatu U.S."/>
        </authorList>
    </citation>
    <scope>NUCLEOTIDE SEQUENCE [LARGE SCALE GENOMIC DNA]</scope>
    <source>
        <strain evidence="3">6684</strain>
    </source>
</reference>
<dbReference type="Proteomes" id="UP000037122">
    <property type="component" value="Unassembled WGS sequence"/>
</dbReference>
<dbReference type="VEuPathDB" id="FungiDB:QG37_00061"/>
<accession>A0A0L0P8N1</accession>
<proteinExistence type="predicted"/>
<keyword evidence="1" id="KW-0812">Transmembrane</keyword>
<gene>
    <name evidence="2" type="ORF">QG37_00061</name>
</gene>
<evidence type="ECO:0000313" key="3">
    <source>
        <dbReference type="Proteomes" id="UP000037122"/>
    </source>
</evidence>
<keyword evidence="1" id="KW-0472">Membrane</keyword>
<dbReference type="AlphaFoldDB" id="A0A0L0P8N1"/>
<evidence type="ECO:0000256" key="1">
    <source>
        <dbReference type="SAM" id="Phobius"/>
    </source>
</evidence>
<comment type="caution">
    <text evidence="2">The sequence shown here is derived from an EMBL/GenBank/DDBJ whole genome shotgun (WGS) entry which is preliminary data.</text>
</comment>
<name>A0A0L0P8N1_CANAR</name>